<keyword evidence="1" id="KW-1133">Transmembrane helix</keyword>
<comment type="caution">
    <text evidence="2">The sequence shown here is derived from an EMBL/GenBank/DDBJ whole genome shotgun (WGS) entry which is preliminary data.</text>
</comment>
<dbReference type="RefSeq" id="WP_379276087.1">
    <property type="nucleotide sequence ID" value="NZ_JBHUGT010000023.1"/>
</dbReference>
<feature type="transmembrane region" description="Helical" evidence="1">
    <location>
        <begin position="79"/>
        <end position="102"/>
    </location>
</feature>
<dbReference type="EMBL" id="JBHUMY010000023">
    <property type="protein sequence ID" value="MFD2662196.1"/>
    <property type="molecule type" value="Genomic_DNA"/>
</dbReference>
<gene>
    <name evidence="2" type="ORF">ACFSW5_18220</name>
</gene>
<reference evidence="3" key="1">
    <citation type="journal article" date="2019" name="Int. J. Syst. Evol. Microbiol.">
        <title>The Global Catalogue of Microorganisms (GCM) 10K type strain sequencing project: providing services to taxonomists for standard genome sequencing and annotation.</title>
        <authorList>
            <consortium name="The Broad Institute Genomics Platform"/>
            <consortium name="The Broad Institute Genome Sequencing Center for Infectious Disease"/>
            <person name="Wu L."/>
            <person name="Ma J."/>
        </authorList>
    </citation>
    <scope>NUCLEOTIDE SEQUENCE [LARGE SCALE GENOMIC DNA]</scope>
    <source>
        <strain evidence="3">TISTR 1827</strain>
    </source>
</reference>
<evidence type="ECO:0000313" key="2">
    <source>
        <dbReference type="EMBL" id="MFD2662196.1"/>
    </source>
</evidence>
<accession>A0ABW5R071</accession>
<dbReference type="InterPro" id="IPR047676">
    <property type="entry name" value="FxLYD_dom"/>
</dbReference>
<proteinExistence type="predicted"/>
<dbReference type="NCBIfam" id="NF038353">
    <property type="entry name" value="FxLYD_dom"/>
    <property type="match status" value="1"/>
</dbReference>
<organism evidence="2 3">
    <name type="scientific">Paenibacillus thailandensis</name>
    <dbReference type="NCBI Taxonomy" id="393250"/>
    <lineage>
        <taxon>Bacteria</taxon>
        <taxon>Bacillati</taxon>
        <taxon>Bacillota</taxon>
        <taxon>Bacilli</taxon>
        <taxon>Bacillales</taxon>
        <taxon>Paenibacillaceae</taxon>
        <taxon>Paenibacillus</taxon>
    </lineage>
</organism>
<protein>
    <submittedName>
        <fullName evidence="2">FxLYD domain-containing protein</fullName>
    </submittedName>
</protein>
<dbReference type="Proteomes" id="UP001597493">
    <property type="component" value="Unassembled WGS sequence"/>
</dbReference>
<keyword evidence="3" id="KW-1185">Reference proteome</keyword>
<name>A0ABW5R071_9BACL</name>
<sequence length="423" mass="46859">MYCHHCGRKQPEDAVYCNQCGRRLELQGEGDWPGLGMEEAAASAESVAAAPAVYRGLEAERKRGERTKRSRTEERGGRLAAALLPVIVLFLSAGGVFAYYIYESGINNDVRQLHVKAQQEGLDGHYQEALRLLELASAKRPEYGALLDDAAAVREAIKAEEELRAVNGLIGKRSFGDAQLRLEQLRSKLHLRSEPLFGKLNEQLETASVSLAVEQAAVQLESLHTLDELVAKWQEVKGMTGEQAERLQAKLSEKIVTVSGEEASRLLEKKRFSDAIAAVEAGLERDPGNKALTSLKQQIAVAKEKFEEAEQRRIEDAMQMAAAEDLRNHTAAVEVERIERKLDDEGRLSLTGHLVNAATRPIYTVKIRFTVYSAEGDTLATGEADATPNYVEPGEAMTFKWTSEKVKRTDVEVVVDHATWYLD</sequence>
<evidence type="ECO:0000256" key="1">
    <source>
        <dbReference type="SAM" id="Phobius"/>
    </source>
</evidence>
<evidence type="ECO:0000313" key="3">
    <source>
        <dbReference type="Proteomes" id="UP001597493"/>
    </source>
</evidence>
<keyword evidence="1" id="KW-0472">Membrane</keyword>
<keyword evidence="1" id="KW-0812">Transmembrane</keyword>